<organism evidence="1 2">
    <name type="scientific">Panagrolaimus sp. JU765</name>
    <dbReference type="NCBI Taxonomy" id="591449"/>
    <lineage>
        <taxon>Eukaryota</taxon>
        <taxon>Metazoa</taxon>
        <taxon>Ecdysozoa</taxon>
        <taxon>Nematoda</taxon>
        <taxon>Chromadorea</taxon>
        <taxon>Rhabditida</taxon>
        <taxon>Tylenchina</taxon>
        <taxon>Panagrolaimomorpha</taxon>
        <taxon>Panagrolaimoidea</taxon>
        <taxon>Panagrolaimidae</taxon>
        <taxon>Panagrolaimus</taxon>
    </lineage>
</organism>
<accession>A0AC34QGL4</accession>
<evidence type="ECO:0000313" key="2">
    <source>
        <dbReference type="WBParaSite" id="JU765_v2.g16139.t1"/>
    </source>
</evidence>
<name>A0AC34QGL4_9BILA</name>
<protein>
    <submittedName>
        <fullName evidence="2">Up-regulated in Daf-2 domain-containing protein</fullName>
    </submittedName>
</protein>
<dbReference type="Proteomes" id="UP000887576">
    <property type="component" value="Unplaced"/>
</dbReference>
<dbReference type="WBParaSite" id="JU765_v2.g16139.t1">
    <property type="protein sequence ID" value="JU765_v2.g16139.t1"/>
    <property type="gene ID" value="JU765_v2.g16139"/>
</dbReference>
<evidence type="ECO:0000313" key="1">
    <source>
        <dbReference type="Proteomes" id="UP000887576"/>
    </source>
</evidence>
<proteinExistence type="predicted"/>
<sequence>MAYDGEASVYLENHTDKTWIFQLLHQYTDRAIQSSPWKIIHAGDSSYMLDVTYRMAYDGEASVYLENHTNRTWIFQVLHQYTDRAIQSSPWKIIHAEDDCYMLDVTYRYGFFTTGVDNWKINGNNEKGEYWRAGHGFAADWKKHMLSSRDNGKDLVIKIFHDNVQFVSPSGVSEASWYPNVSEGNIEAWGPMFEFVKQATGTVVDIGKFQQPFKKPDKK</sequence>
<reference evidence="2" key="1">
    <citation type="submission" date="2022-11" db="UniProtKB">
        <authorList>
            <consortium name="WormBaseParasite"/>
        </authorList>
    </citation>
    <scope>IDENTIFICATION</scope>
</reference>